<dbReference type="RefSeq" id="WP_134719861.1">
    <property type="nucleotide sequence ID" value="NZ_SDKM01000035.1"/>
</dbReference>
<proteinExistence type="predicted"/>
<protein>
    <submittedName>
        <fullName evidence="3">Peptidase M23</fullName>
    </submittedName>
</protein>
<dbReference type="Pfam" id="PF19266">
    <property type="entry name" value="CIS_tube"/>
    <property type="match status" value="1"/>
</dbReference>
<name>A0A4Q4Z858_9ACTN</name>
<dbReference type="OrthoDB" id="9815939at2"/>
<feature type="region of interest" description="Disordered" evidence="1">
    <location>
        <begin position="7"/>
        <end position="30"/>
    </location>
</feature>
<organism evidence="3 4">
    <name type="scientific">Nocardioides guangzhouensis</name>
    <dbReference type="NCBI Taxonomy" id="2497878"/>
    <lineage>
        <taxon>Bacteria</taxon>
        <taxon>Bacillati</taxon>
        <taxon>Actinomycetota</taxon>
        <taxon>Actinomycetes</taxon>
        <taxon>Propionibacteriales</taxon>
        <taxon>Nocardioidaceae</taxon>
        <taxon>Nocardioides</taxon>
    </lineage>
</organism>
<dbReference type="AlphaFoldDB" id="A0A4Q4Z858"/>
<sequence length="249" mass="26427">MSSVVALTSASGGAVAPPSPTGDTARSQMQKATLKLYDATPSGLGGERDTITFQFNPKEVTIQKAAKWERKTAKGAKKAGPPEFSGSEPCKLTLEMFFDASGKQDGSVVQAVEQLFGCTVPTEESAGQKKPSPPLVVLQWGSITSFPAFVTSVSAKYTLFTADGLPIRALCSVSLEEMPAEPGKQNPTSGSDAVRRAHLMVEGDSLASVAYAEFGDATAWRSLARFNEIDDPLRCRPGTRLLLPTPEEL</sequence>
<accession>A0A4Q4Z858</accession>
<dbReference type="InterPro" id="IPR036779">
    <property type="entry name" value="LysM_dom_sf"/>
</dbReference>
<feature type="compositionally biased region" description="Polar residues" evidence="1">
    <location>
        <begin position="21"/>
        <end position="30"/>
    </location>
</feature>
<feature type="domain" description="Contractile injection system tube protein N-terminal" evidence="2">
    <location>
        <begin position="29"/>
        <end position="180"/>
    </location>
</feature>
<comment type="caution">
    <text evidence="3">The sequence shown here is derived from an EMBL/GenBank/DDBJ whole genome shotgun (WGS) entry which is preliminary data.</text>
</comment>
<evidence type="ECO:0000256" key="1">
    <source>
        <dbReference type="SAM" id="MobiDB-lite"/>
    </source>
</evidence>
<dbReference type="InterPro" id="IPR045361">
    <property type="entry name" value="CIS_tube_prot_N"/>
</dbReference>
<gene>
    <name evidence="3" type="ORF">EKO23_19640</name>
</gene>
<dbReference type="Gene3D" id="3.10.350.10">
    <property type="entry name" value="LysM domain"/>
    <property type="match status" value="1"/>
</dbReference>
<evidence type="ECO:0000259" key="2">
    <source>
        <dbReference type="Pfam" id="PF19266"/>
    </source>
</evidence>
<dbReference type="Proteomes" id="UP000295198">
    <property type="component" value="Unassembled WGS sequence"/>
</dbReference>
<dbReference type="EMBL" id="SDKM01000035">
    <property type="protein sequence ID" value="RYP83276.1"/>
    <property type="molecule type" value="Genomic_DNA"/>
</dbReference>
<evidence type="ECO:0000313" key="3">
    <source>
        <dbReference type="EMBL" id="RYP83276.1"/>
    </source>
</evidence>
<reference evidence="3 4" key="1">
    <citation type="submission" date="2019-01" db="EMBL/GenBank/DDBJ databases">
        <title>Nocardioides guangzhouensis sp. nov., an actinobacterium isolated from soil.</title>
        <authorList>
            <person name="Fu Y."/>
            <person name="Cai Y."/>
            <person name="Lin Z."/>
            <person name="Chen P."/>
        </authorList>
    </citation>
    <scope>NUCLEOTIDE SEQUENCE [LARGE SCALE GENOMIC DNA]</scope>
    <source>
        <strain evidence="3 4">130</strain>
    </source>
</reference>
<keyword evidence="4" id="KW-1185">Reference proteome</keyword>
<evidence type="ECO:0000313" key="4">
    <source>
        <dbReference type="Proteomes" id="UP000295198"/>
    </source>
</evidence>